<accession>A0A7X0HXC3</accession>
<evidence type="ECO:0000313" key="4">
    <source>
        <dbReference type="Proteomes" id="UP000531594"/>
    </source>
</evidence>
<sequence length="529" mass="61449">MLREMQDRVKNTRTMLRRQMIETILNEFDEQCMHLNREMRREKYEKMSESPFRFFRGSAYLFYYDMMRIPFSFHTPEDKPVWIQGDLHMENFGAFQNEKGEIVFDVNDFDEGYIGSYLYDVLRMSVSIALFCAAECLSEKEQKERILAFLQGYYGQMKRFKKKKDDPLKLDFTSSNTKGPVQKVLKKLEKRQKDHLLKDITYINEENKRTFAWSDEILPVSTEERKALESFSEAYFSSLDAEDKREMSFYTMKDIARKHGSGTASIGLDRYYILVEGGKEAHGVDDLVLEVKEVRIPIPAYFLPYSEAFWEKYSHQGKRVITTQKAMHHLEDPYLGYLTINDRDFYVRERSPYKKKVKAKDMKKLKDIDETLELMGKITAKIHARADVDVQSELFSYHSEEEILKAIGDQFDSFCTQIVFTAMTYKEQVKRDYELFCQWVDKEFSEADTISVNEAEEAETACQENIHSGNEASLAQTENRDAISAEEQTKNETAPLDKKEAGAAVVDSSAAVVQSSVETAAPTAEHESV</sequence>
<keyword evidence="4" id="KW-1185">Reference proteome</keyword>
<dbReference type="InterPro" id="IPR018721">
    <property type="entry name" value="DUF2252"/>
</dbReference>
<comment type="caution">
    <text evidence="3">The sequence shown here is derived from an EMBL/GenBank/DDBJ whole genome shotgun (WGS) entry which is preliminary data.</text>
</comment>
<protein>
    <submittedName>
        <fullName evidence="3">Uncharacterized protein (DUF2252 family)</fullName>
    </submittedName>
</protein>
<evidence type="ECO:0000256" key="2">
    <source>
        <dbReference type="SAM" id="MobiDB-lite"/>
    </source>
</evidence>
<dbReference type="AlphaFoldDB" id="A0A7X0HXC3"/>
<feature type="compositionally biased region" description="Basic and acidic residues" evidence="2">
    <location>
        <begin position="478"/>
        <end position="501"/>
    </location>
</feature>
<evidence type="ECO:0000313" key="3">
    <source>
        <dbReference type="EMBL" id="MBB6447707.1"/>
    </source>
</evidence>
<organism evidence="3 4">
    <name type="scientific">Bacillus benzoevorans</name>
    <dbReference type="NCBI Taxonomy" id="1456"/>
    <lineage>
        <taxon>Bacteria</taxon>
        <taxon>Bacillati</taxon>
        <taxon>Bacillota</taxon>
        <taxon>Bacilli</taxon>
        <taxon>Bacillales</taxon>
        <taxon>Bacillaceae</taxon>
        <taxon>Bacillus</taxon>
    </lineage>
</organism>
<dbReference type="RefSeq" id="WP_184529918.1">
    <property type="nucleotide sequence ID" value="NZ_JACHGK010000027.1"/>
</dbReference>
<name>A0A7X0HXC3_9BACI</name>
<feature type="coiled-coil region" evidence="1">
    <location>
        <begin position="2"/>
        <end position="45"/>
    </location>
</feature>
<evidence type="ECO:0000256" key="1">
    <source>
        <dbReference type="SAM" id="Coils"/>
    </source>
</evidence>
<feature type="compositionally biased region" description="Polar residues" evidence="2">
    <location>
        <begin position="468"/>
        <end position="477"/>
    </location>
</feature>
<gene>
    <name evidence="3" type="ORF">HNR53_004416</name>
</gene>
<reference evidence="3 4" key="1">
    <citation type="submission" date="2020-08" db="EMBL/GenBank/DDBJ databases">
        <title>Genomic Encyclopedia of Type Strains, Phase IV (KMG-IV): sequencing the most valuable type-strain genomes for metagenomic binning, comparative biology and taxonomic classification.</title>
        <authorList>
            <person name="Goeker M."/>
        </authorList>
    </citation>
    <scope>NUCLEOTIDE SEQUENCE [LARGE SCALE GENOMIC DNA]</scope>
    <source>
        <strain evidence="3 4">DSM 5391</strain>
    </source>
</reference>
<proteinExistence type="predicted"/>
<dbReference type="Proteomes" id="UP000531594">
    <property type="component" value="Unassembled WGS sequence"/>
</dbReference>
<dbReference type="PANTHER" id="PTHR39441:SF1">
    <property type="entry name" value="DUF2252 DOMAIN-CONTAINING PROTEIN"/>
    <property type="match status" value="1"/>
</dbReference>
<dbReference type="PANTHER" id="PTHR39441">
    <property type="entry name" value="DUF2252 DOMAIN-CONTAINING PROTEIN"/>
    <property type="match status" value="1"/>
</dbReference>
<keyword evidence="1" id="KW-0175">Coiled coil</keyword>
<dbReference type="EMBL" id="JACHGK010000027">
    <property type="protein sequence ID" value="MBB6447707.1"/>
    <property type="molecule type" value="Genomic_DNA"/>
</dbReference>
<feature type="region of interest" description="Disordered" evidence="2">
    <location>
        <begin position="468"/>
        <end position="501"/>
    </location>
</feature>
<dbReference type="Pfam" id="PF10009">
    <property type="entry name" value="DUF2252"/>
    <property type="match status" value="1"/>
</dbReference>